<comment type="subcellular location">
    <subcellularLocation>
        <location evidence="2 15 17">Cytoplasm</location>
    </subcellularLocation>
</comment>
<organism evidence="19 20">
    <name type="scientific">Aerophobetes bacterium</name>
    <dbReference type="NCBI Taxonomy" id="2030807"/>
    <lineage>
        <taxon>Bacteria</taxon>
        <taxon>Candidatus Aerophobota</taxon>
    </lineage>
</organism>
<dbReference type="GO" id="GO:0005829">
    <property type="term" value="C:cytosol"/>
    <property type="evidence" value="ECO:0007669"/>
    <property type="project" value="TreeGrafter"/>
</dbReference>
<feature type="binding site" evidence="15 16">
    <location>
        <begin position="134"/>
        <end position="139"/>
    </location>
    <ligand>
        <name>S-adenosyl-L-methionine</name>
        <dbReference type="ChEBI" id="CHEBI:59789"/>
    </ligand>
</feature>
<evidence type="ECO:0000256" key="16">
    <source>
        <dbReference type="PIRSR" id="PIRSR000386-1"/>
    </source>
</evidence>
<evidence type="ECO:0000256" key="11">
    <source>
        <dbReference type="ARBA" id="ARBA00022694"/>
    </source>
</evidence>
<evidence type="ECO:0000256" key="2">
    <source>
        <dbReference type="ARBA" id="ARBA00004496"/>
    </source>
</evidence>
<keyword evidence="7 15" id="KW-0963">Cytoplasm</keyword>
<evidence type="ECO:0000256" key="13">
    <source>
        <dbReference type="ARBA" id="ARBA00033392"/>
    </source>
</evidence>
<dbReference type="InterPro" id="IPR016009">
    <property type="entry name" value="tRNA_MeTrfase_TRMD/TRM10"/>
</dbReference>
<dbReference type="GO" id="GO:0052906">
    <property type="term" value="F:tRNA (guanine(37)-N1)-methyltransferase activity"/>
    <property type="evidence" value="ECO:0007669"/>
    <property type="project" value="UniProtKB-UniRule"/>
</dbReference>
<dbReference type="Pfam" id="PF01746">
    <property type="entry name" value="tRNA_m1G_MT"/>
    <property type="match status" value="1"/>
</dbReference>
<comment type="catalytic activity">
    <reaction evidence="14 15 17">
        <text>guanosine(37) in tRNA + S-adenosyl-L-methionine = N(1)-methylguanosine(37) in tRNA + S-adenosyl-L-homocysteine + H(+)</text>
        <dbReference type="Rhea" id="RHEA:36899"/>
        <dbReference type="Rhea" id="RHEA-COMP:10145"/>
        <dbReference type="Rhea" id="RHEA-COMP:10147"/>
        <dbReference type="ChEBI" id="CHEBI:15378"/>
        <dbReference type="ChEBI" id="CHEBI:57856"/>
        <dbReference type="ChEBI" id="CHEBI:59789"/>
        <dbReference type="ChEBI" id="CHEBI:73542"/>
        <dbReference type="ChEBI" id="CHEBI:74269"/>
        <dbReference type="EC" id="2.1.1.228"/>
    </reaction>
</comment>
<dbReference type="NCBIfam" id="TIGR00088">
    <property type="entry name" value="trmD"/>
    <property type="match status" value="1"/>
</dbReference>
<evidence type="ECO:0000256" key="17">
    <source>
        <dbReference type="RuleBase" id="RU003464"/>
    </source>
</evidence>
<dbReference type="AlphaFoldDB" id="A0A497E396"/>
<evidence type="ECO:0000256" key="3">
    <source>
        <dbReference type="ARBA" id="ARBA00007630"/>
    </source>
</evidence>
<protein>
    <recommendedName>
        <fullName evidence="6 15">tRNA (guanine-N(1)-)-methyltransferase</fullName>
        <ecNumber evidence="5 15">2.1.1.228</ecNumber>
    </recommendedName>
    <alternativeName>
        <fullName evidence="12 15">M1G-methyltransferase</fullName>
    </alternativeName>
    <alternativeName>
        <fullName evidence="13 15">tRNA [GM37] methyltransferase</fullName>
    </alternativeName>
</protein>
<dbReference type="HAMAP" id="MF_00605">
    <property type="entry name" value="TrmD"/>
    <property type="match status" value="1"/>
</dbReference>
<evidence type="ECO:0000256" key="7">
    <source>
        <dbReference type="ARBA" id="ARBA00022490"/>
    </source>
</evidence>
<dbReference type="InterPro" id="IPR002649">
    <property type="entry name" value="tRNA_m1G_MeTrfase_TrmD"/>
</dbReference>
<dbReference type="NCBIfam" id="NF000648">
    <property type="entry name" value="PRK00026.1"/>
    <property type="match status" value="1"/>
</dbReference>
<dbReference type="GO" id="GO:0002939">
    <property type="term" value="P:tRNA N1-guanine methylation"/>
    <property type="evidence" value="ECO:0007669"/>
    <property type="project" value="TreeGrafter"/>
</dbReference>
<proteinExistence type="inferred from homology"/>
<dbReference type="Proteomes" id="UP000279422">
    <property type="component" value="Unassembled WGS sequence"/>
</dbReference>
<evidence type="ECO:0000259" key="18">
    <source>
        <dbReference type="Pfam" id="PF01746"/>
    </source>
</evidence>
<comment type="caution">
    <text evidence="19">The sequence shown here is derived from an EMBL/GenBank/DDBJ whole genome shotgun (WGS) entry which is preliminary data.</text>
</comment>
<dbReference type="Gene3D" id="3.40.1280.10">
    <property type="match status" value="1"/>
</dbReference>
<evidence type="ECO:0000256" key="1">
    <source>
        <dbReference type="ARBA" id="ARBA00002634"/>
    </source>
</evidence>
<evidence type="ECO:0000256" key="14">
    <source>
        <dbReference type="ARBA" id="ARBA00047783"/>
    </source>
</evidence>
<keyword evidence="10 15" id="KW-0949">S-adenosyl-L-methionine</keyword>
<dbReference type="EC" id="2.1.1.228" evidence="5 15"/>
<dbReference type="InterPro" id="IPR023148">
    <property type="entry name" value="tRNA_m1G_MeTrfase_C_sf"/>
</dbReference>
<name>A0A497E396_UNCAE</name>
<dbReference type="SUPFAM" id="SSF75217">
    <property type="entry name" value="alpha/beta knot"/>
    <property type="match status" value="1"/>
</dbReference>
<comment type="function">
    <text evidence="1 15 17">Specifically methylates guanosine-37 in various tRNAs.</text>
</comment>
<dbReference type="PIRSF" id="PIRSF000386">
    <property type="entry name" value="tRNA_mtase"/>
    <property type="match status" value="1"/>
</dbReference>
<sequence>MRVDIVTLFPSMFKGPFEESIIKRAQEKGLLSIHFCNPRQFTYNRHHTVDDAPFGGGGGMVMKPEPIFEAVEKIKEEIKPSKGKVILLSPQGTLFNQEKAKELAKQENLILICGHYEGVDERVREHLAEEEISIGDYVLTGGELAAMVVVDAVARLLPGVLGCENSAKEDSFYSGLLEYPQYTRPAEFRGWKVPEVLLSGNHELIRKWRRRKMLERTLRRRPELLKKVKLSEEDKKLLREIKDNISEFEGKEDR</sequence>
<evidence type="ECO:0000256" key="9">
    <source>
        <dbReference type="ARBA" id="ARBA00022679"/>
    </source>
</evidence>
<dbReference type="PANTHER" id="PTHR46417:SF1">
    <property type="entry name" value="TRNA (GUANINE-N(1)-)-METHYLTRANSFERASE"/>
    <property type="match status" value="1"/>
</dbReference>
<keyword evidence="8 15" id="KW-0489">Methyltransferase</keyword>
<comment type="subunit">
    <text evidence="4 15 17">Homodimer.</text>
</comment>
<dbReference type="Gene3D" id="1.10.1270.20">
    <property type="entry name" value="tRNA(m1g37)methyltransferase, domain 2"/>
    <property type="match status" value="1"/>
</dbReference>
<dbReference type="InterPro" id="IPR029028">
    <property type="entry name" value="Alpha/beta_knot_MTases"/>
</dbReference>
<evidence type="ECO:0000256" key="12">
    <source>
        <dbReference type="ARBA" id="ARBA00029736"/>
    </source>
</evidence>
<keyword evidence="11 15" id="KW-0819">tRNA processing</keyword>
<evidence type="ECO:0000256" key="8">
    <source>
        <dbReference type="ARBA" id="ARBA00022603"/>
    </source>
</evidence>
<evidence type="ECO:0000256" key="5">
    <source>
        <dbReference type="ARBA" id="ARBA00012807"/>
    </source>
</evidence>
<evidence type="ECO:0000256" key="15">
    <source>
        <dbReference type="HAMAP-Rule" id="MF_00605"/>
    </source>
</evidence>
<evidence type="ECO:0000313" key="20">
    <source>
        <dbReference type="Proteomes" id="UP000279422"/>
    </source>
</evidence>
<feature type="domain" description="tRNA methyltransferase TRMD/TRM10-type" evidence="18">
    <location>
        <begin position="1"/>
        <end position="227"/>
    </location>
</feature>
<reference evidence="19 20" key="1">
    <citation type="submission" date="2018-06" db="EMBL/GenBank/DDBJ databases">
        <title>Extensive metabolic versatility and redundancy in microbially diverse, dynamic hydrothermal sediments.</title>
        <authorList>
            <person name="Dombrowski N."/>
            <person name="Teske A."/>
            <person name="Baker B.J."/>
        </authorList>
    </citation>
    <scope>NUCLEOTIDE SEQUENCE [LARGE SCALE GENOMIC DNA]</scope>
    <source>
        <strain evidence="19">B47_G16</strain>
    </source>
</reference>
<gene>
    <name evidence="15" type="primary">trmD</name>
    <name evidence="19" type="ORF">DRJ00_05575</name>
</gene>
<evidence type="ECO:0000313" key="19">
    <source>
        <dbReference type="EMBL" id="RLE08837.1"/>
    </source>
</evidence>
<feature type="binding site" evidence="15 16">
    <location>
        <position position="114"/>
    </location>
    <ligand>
        <name>S-adenosyl-L-methionine</name>
        <dbReference type="ChEBI" id="CHEBI:59789"/>
    </ligand>
</feature>
<evidence type="ECO:0000256" key="6">
    <source>
        <dbReference type="ARBA" id="ARBA00014679"/>
    </source>
</evidence>
<evidence type="ECO:0000256" key="4">
    <source>
        <dbReference type="ARBA" id="ARBA00011738"/>
    </source>
</evidence>
<evidence type="ECO:0000256" key="10">
    <source>
        <dbReference type="ARBA" id="ARBA00022691"/>
    </source>
</evidence>
<accession>A0A497E396</accession>
<comment type="similarity">
    <text evidence="3 15 17">Belongs to the RNA methyltransferase TrmD family.</text>
</comment>
<dbReference type="CDD" id="cd18080">
    <property type="entry name" value="TrmD-like"/>
    <property type="match status" value="1"/>
</dbReference>
<dbReference type="FunFam" id="1.10.1270.20:FF:000001">
    <property type="entry name" value="tRNA (guanine-N(1)-)-methyltransferase"/>
    <property type="match status" value="1"/>
</dbReference>
<dbReference type="FunFam" id="3.40.1280.10:FF:000001">
    <property type="entry name" value="tRNA (guanine-N(1)-)-methyltransferase"/>
    <property type="match status" value="1"/>
</dbReference>
<keyword evidence="9 15" id="KW-0808">Transferase</keyword>
<dbReference type="PANTHER" id="PTHR46417">
    <property type="entry name" value="TRNA (GUANINE-N(1)-)-METHYLTRANSFERASE"/>
    <property type="match status" value="1"/>
</dbReference>
<dbReference type="InterPro" id="IPR029026">
    <property type="entry name" value="tRNA_m1G_MTases_N"/>
</dbReference>
<dbReference type="EMBL" id="QMPZ01000077">
    <property type="protein sequence ID" value="RLE08837.1"/>
    <property type="molecule type" value="Genomic_DNA"/>
</dbReference>